<evidence type="ECO:0000259" key="2">
    <source>
        <dbReference type="Pfam" id="PF17667"/>
    </source>
</evidence>
<evidence type="ECO:0000313" key="4">
    <source>
        <dbReference type="Proteomes" id="UP001195769"/>
    </source>
</evidence>
<accession>A0AAD4E4V9</accession>
<feature type="domain" description="Fungal-type protein kinase" evidence="2">
    <location>
        <begin position="347"/>
        <end position="678"/>
    </location>
</feature>
<gene>
    <name evidence="3" type="ORF">F5891DRAFT_1173516</name>
</gene>
<evidence type="ECO:0000313" key="3">
    <source>
        <dbReference type="EMBL" id="KAG1899617.1"/>
    </source>
</evidence>
<feature type="region of interest" description="Disordered" evidence="1">
    <location>
        <begin position="208"/>
        <end position="231"/>
    </location>
</feature>
<feature type="region of interest" description="Disordered" evidence="1">
    <location>
        <begin position="283"/>
        <end position="344"/>
    </location>
</feature>
<dbReference type="InterPro" id="IPR040976">
    <property type="entry name" value="Pkinase_fungal"/>
</dbReference>
<feature type="compositionally biased region" description="Low complexity" evidence="1">
    <location>
        <begin position="289"/>
        <end position="323"/>
    </location>
</feature>
<comment type="caution">
    <text evidence="3">The sequence shown here is derived from an EMBL/GenBank/DDBJ whole genome shotgun (WGS) entry which is preliminary data.</text>
</comment>
<dbReference type="GeneID" id="64659928"/>
<dbReference type="AlphaFoldDB" id="A0AAD4E4V9"/>
<name>A0AAD4E4V9_9AGAM</name>
<dbReference type="RefSeq" id="XP_041225193.1">
    <property type="nucleotide sequence ID" value="XM_041365630.1"/>
</dbReference>
<dbReference type="InterPro" id="IPR011009">
    <property type="entry name" value="Kinase-like_dom_sf"/>
</dbReference>
<feature type="compositionally biased region" description="Polar residues" evidence="1">
    <location>
        <begin position="1"/>
        <end position="12"/>
    </location>
</feature>
<dbReference type="Proteomes" id="UP001195769">
    <property type="component" value="Unassembled WGS sequence"/>
</dbReference>
<keyword evidence="4" id="KW-1185">Reference proteome</keyword>
<evidence type="ECO:0000256" key="1">
    <source>
        <dbReference type="SAM" id="MobiDB-lite"/>
    </source>
</evidence>
<organism evidence="3 4">
    <name type="scientific">Suillus fuscotomentosus</name>
    <dbReference type="NCBI Taxonomy" id="1912939"/>
    <lineage>
        <taxon>Eukaryota</taxon>
        <taxon>Fungi</taxon>
        <taxon>Dikarya</taxon>
        <taxon>Basidiomycota</taxon>
        <taxon>Agaricomycotina</taxon>
        <taxon>Agaricomycetes</taxon>
        <taxon>Agaricomycetidae</taxon>
        <taxon>Boletales</taxon>
        <taxon>Suillineae</taxon>
        <taxon>Suillaceae</taxon>
        <taxon>Suillus</taxon>
    </lineage>
</organism>
<sequence length="791" mass="88753">MSPAGETSTSFTPPRANASAHGASKIESTPNSRGAAVVSENIGLVGVRVRDIRPWIRRDIEQVKQCKADAMLQALLQRASCALETKQPELLQKCLKAVLPVCNGQVSARGIHSLGIETALKNYAGPGAENNFYGPFIEATNIALACLEEIKVDGMRAPVPAVDMICQQNDMICQQNDMPMYQNHQDVKSIRKPDCVILPLKSACAPFEDEKGGKQGKQKRKAHMMKNALSKPPASLPWEDILACIEFKRKTAGRKPGIQPLPPSSYHIKDYVPTKPEYLPVDHLKAEDPAGGPTQTPATQTPDTAPVLSSGLNAAQSSQGGSSSKRKATDTLQSAAKKPRGVSEEPDVTVQTGLYAAEMFAANLAVSYLINLIVVDDVVWIWYYDRQGIIQSSGINFIQDLPRFMVLLYALQRFELHDWGRNKDFLPVQVERKKCYEFKIKDEELGEVDLLLHTSHNDRVTHYGLQGRATNVIPVTSEALAKKYDNLPDGMVAKVFWGEANRTSEPEILKRVEEIAEAHDTVKNHIPELLWHHTFTNPTSAIREALGVPEPTTGSRILYILVFRKLQPITKLHGKELFNVWQQCVLCHLTLWKEGVYHRDISPGNLMWYKKNDKLIGVLNDYDLSSLANVIGPQGNERTGTVPFMALDLLTEKAQRGEVKHLYRHDLESFMWVFIWICLRYGEGVILPVETRPLDDWVRFDAVMCGTMKYYFLGHPPDRPSHIDPRIWRFLVQCVIVLKKDTDHRISLRLEKLITMAPGNDEELEDIDGSLRMFTNTTGWVELSELSNLLQ</sequence>
<protein>
    <recommendedName>
        <fullName evidence="2">Fungal-type protein kinase domain-containing protein</fullName>
    </recommendedName>
</protein>
<dbReference type="PANTHER" id="PTHR38248">
    <property type="entry name" value="FUNK1 6"/>
    <property type="match status" value="1"/>
</dbReference>
<dbReference type="EMBL" id="JABBWK010000031">
    <property type="protein sequence ID" value="KAG1899617.1"/>
    <property type="molecule type" value="Genomic_DNA"/>
</dbReference>
<proteinExistence type="predicted"/>
<dbReference type="PANTHER" id="PTHR38248:SF2">
    <property type="entry name" value="FUNK1 11"/>
    <property type="match status" value="1"/>
</dbReference>
<dbReference type="Pfam" id="PF17667">
    <property type="entry name" value="Pkinase_fungal"/>
    <property type="match status" value="1"/>
</dbReference>
<feature type="region of interest" description="Disordered" evidence="1">
    <location>
        <begin position="1"/>
        <end position="32"/>
    </location>
</feature>
<feature type="compositionally biased region" description="Basic residues" evidence="1">
    <location>
        <begin position="214"/>
        <end position="224"/>
    </location>
</feature>
<dbReference type="SUPFAM" id="SSF56112">
    <property type="entry name" value="Protein kinase-like (PK-like)"/>
    <property type="match status" value="1"/>
</dbReference>
<reference evidence="3" key="1">
    <citation type="journal article" date="2020" name="New Phytol.">
        <title>Comparative genomics reveals dynamic genome evolution in host specialist ectomycorrhizal fungi.</title>
        <authorList>
            <person name="Lofgren L.A."/>
            <person name="Nguyen N.H."/>
            <person name="Vilgalys R."/>
            <person name="Ruytinx J."/>
            <person name="Liao H.L."/>
            <person name="Branco S."/>
            <person name="Kuo A."/>
            <person name="LaButti K."/>
            <person name="Lipzen A."/>
            <person name="Andreopoulos W."/>
            <person name="Pangilinan J."/>
            <person name="Riley R."/>
            <person name="Hundley H."/>
            <person name="Na H."/>
            <person name="Barry K."/>
            <person name="Grigoriev I.V."/>
            <person name="Stajich J.E."/>
            <person name="Kennedy P.G."/>
        </authorList>
    </citation>
    <scope>NUCLEOTIDE SEQUENCE</scope>
    <source>
        <strain evidence="3">FC203</strain>
    </source>
</reference>
<dbReference type="Gene3D" id="1.10.510.10">
    <property type="entry name" value="Transferase(Phosphotransferase) domain 1"/>
    <property type="match status" value="1"/>
</dbReference>